<protein>
    <submittedName>
        <fullName evidence="9">Spore germination protein (Amino acid permease)</fullName>
    </submittedName>
</protein>
<evidence type="ECO:0000256" key="7">
    <source>
        <dbReference type="ARBA" id="ARBA00023136"/>
    </source>
</evidence>
<reference evidence="9 10" key="1">
    <citation type="submission" date="2018-06" db="EMBL/GenBank/DDBJ databases">
        <authorList>
            <consortium name="Pathogen Informatics"/>
            <person name="Doyle S."/>
        </authorList>
    </citation>
    <scope>NUCLEOTIDE SEQUENCE [LARGE SCALE GENOMIC DNA]</scope>
    <source>
        <strain evidence="10">ATCC 11859 / DSM 33 / NCIB 8841 / NCTC 4822</strain>
    </source>
</reference>
<keyword evidence="6 8" id="KW-1133">Transmembrane helix</keyword>
<evidence type="ECO:0000256" key="1">
    <source>
        <dbReference type="ARBA" id="ARBA00004141"/>
    </source>
</evidence>
<dbReference type="Proteomes" id="UP000254519">
    <property type="component" value="Unassembled WGS sequence"/>
</dbReference>
<name>A0A380C5A2_SPOPA</name>
<evidence type="ECO:0000313" key="9">
    <source>
        <dbReference type="EMBL" id="SUJ12001.1"/>
    </source>
</evidence>
<keyword evidence="3" id="KW-0813">Transport</keyword>
<evidence type="ECO:0000256" key="8">
    <source>
        <dbReference type="SAM" id="Phobius"/>
    </source>
</evidence>
<accession>A0A380C5A2</accession>
<comment type="similarity">
    <text evidence="2">Belongs to the amino acid-polyamine-organocation (APC) superfamily. Spore germination protein (SGP) (TC 2.A.3.9) family.</text>
</comment>
<feature type="transmembrane region" description="Helical" evidence="8">
    <location>
        <begin position="307"/>
        <end position="329"/>
    </location>
</feature>
<feature type="transmembrane region" description="Helical" evidence="8">
    <location>
        <begin position="219"/>
        <end position="239"/>
    </location>
</feature>
<dbReference type="RefSeq" id="WP_166739470.1">
    <property type="nucleotide sequence ID" value="NZ_CP038012.1"/>
</dbReference>
<keyword evidence="10" id="KW-1185">Reference proteome</keyword>
<dbReference type="GO" id="GO:0009847">
    <property type="term" value="P:spore germination"/>
    <property type="evidence" value="ECO:0007669"/>
    <property type="project" value="InterPro"/>
</dbReference>
<evidence type="ECO:0000256" key="3">
    <source>
        <dbReference type="ARBA" id="ARBA00022448"/>
    </source>
</evidence>
<evidence type="ECO:0000256" key="6">
    <source>
        <dbReference type="ARBA" id="ARBA00022989"/>
    </source>
</evidence>
<dbReference type="GO" id="GO:0016020">
    <property type="term" value="C:membrane"/>
    <property type="evidence" value="ECO:0007669"/>
    <property type="project" value="UniProtKB-SubCell"/>
</dbReference>
<dbReference type="EMBL" id="UGYZ01000002">
    <property type="protein sequence ID" value="SUJ12001.1"/>
    <property type="molecule type" value="Genomic_DNA"/>
</dbReference>
<feature type="transmembrane region" description="Helical" evidence="8">
    <location>
        <begin position="185"/>
        <end position="207"/>
    </location>
</feature>
<feature type="transmembrane region" description="Helical" evidence="8">
    <location>
        <begin position="147"/>
        <end position="165"/>
    </location>
</feature>
<feature type="transmembrane region" description="Helical" evidence="8">
    <location>
        <begin position="271"/>
        <end position="295"/>
    </location>
</feature>
<dbReference type="PANTHER" id="PTHR34975">
    <property type="entry name" value="SPORE GERMINATION PROTEIN A2"/>
    <property type="match status" value="1"/>
</dbReference>
<feature type="transmembrane region" description="Helical" evidence="8">
    <location>
        <begin position="119"/>
        <end position="135"/>
    </location>
</feature>
<feature type="transmembrane region" description="Helical" evidence="8">
    <location>
        <begin position="335"/>
        <end position="353"/>
    </location>
</feature>
<evidence type="ECO:0000313" key="10">
    <source>
        <dbReference type="Proteomes" id="UP000254519"/>
    </source>
</evidence>
<feature type="transmembrane region" description="Helical" evidence="8">
    <location>
        <begin position="43"/>
        <end position="63"/>
    </location>
</feature>
<evidence type="ECO:0000256" key="5">
    <source>
        <dbReference type="ARBA" id="ARBA00022692"/>
    </source>
</evidence>
<keyword evidence="4" id="KW-0309">Germination</keyword>
<keyword evidence="7 8" id="KW-0472">Membrane</keyword>
<proteinExistence type="inferred from homology"/>
<feature type="transmembrane region" description="Helical" evidence="8">
    <location>
        <begin position="75"/>
        <end position="99"/>
    </location>
</feature>
<keyword evidence="5 8" id="KW-0812">Transmembrane</keyword>
<comment type="subcellular location">
    <subcellularLocation>
        <location evidence="1">Membrane</location>
        <topology evidence="1">Multi-pass membrane protein</topology>
    </subcellularLocation>
</comment>
<dbReference type="PANTHER" id="PTHR34975:SF2">
    <property type="entry name" value="SPORE GERMINATION PROTEIN A2"/>
    <property type="match status" value="1"/>
</dbReference>
<evidence type="ECO:0000256" key="4">
    <source>
        <dbReference type="ARBA" id="ARBA00022544"/>
    </source>
</evidence>
<organism evidence="9 10">
    <name type="scientific">Sporosarcina pasteurii</name>
    <name type="common">Bacillus pasteurii</name>
    <dbReference type="NCBI Taxonomy" id="1474"/>
    <lineage>
        <taxon>Bacteria</taxon>
        <taxon>Bacillati</taxon>
        <taxon>Bacillota</taxon>
        <taxon>Bacilli</taxon>
        <taxon>Bacillales</taxon>
        <taxon>Caryophanaceae</taxon>
        <taxon>Sporosarcina</taxon>
    </lineage>
</organism>
<sequence>MNKNEDGKIGTREFFSIVLLIIGVKVTDETPGYLFQLGGNATWLIPFFQLVIISIPFMLLLALIKKYEKGLIELIFHLSGKFLGSVICFTLFFIMFFSITNRSKSSASIISTLFYQKTSVSLLTLALLLTSFFIAKRGLKAISSGTWLLIPVLEITLILLLFIVWKEVSWLRLFPLAGPGLGTLLTQSFNHSFILGEVILLAAFFPYTRTFKNYQLASLLGLGVAAFKLMLFLAIYVAVFDYPSTKRMAYPHQELTRIAEFGTSISHVEGFFLYFWLFAILFRFAICLYLLAFFLGSALRLKNFEKLLVPLAGLIALSSLLPANTYILIPYREVMFKIGSWLLITLPFFLWALSKLRGGRQDNETNNSAA</sequence>
<dbReference type="AlphaFoldDB" id="A0A380C5A2"/>
<dbReference type="InterPro" id="IPR004761">
    <property type="entry name" value="Spore_GerAB"/>
</dbReference>
<evidence type="ECO:0000256" key="2">
    <source>
        <dbReference type="ARBA" id="ARBA00007998"/>
    </source>
</evidence>
<dbReference type="Pfam" id="PF03845">
    <property type="entry name" value="Spore_permease"/>
    <property type="match status" value="1"/>
</dbReference>
<gene>
    <name evidence="9" type="ORF">NCTC4822_02199</name>
</gene>